<name>A0A3M6QZZ7_9BURK</name>
<dbReference type="AlphaFoldDB" id="A0A3M6QZZ7"/>
<keyword evidence="3" id="KW-1185">Reference proteome</keyword>
<organism evidence="2 3">
    <name type="scientific">Corticibacter populi</name>
    <dbReference type="NCBI Taxonomy" id="1550736"/>
    <lineage>
        <taxon>Bacteria</taxon>
        <taxon>Pseudomonadati</taxon>
        <taxon>Pseudomonadota</taxon>
        <taxon>Betaproteobacteria</taxon>
        <taxon>Burkholderiales</taxon>
        <taxon>Comamonadaceae</taxon>
        <taxon>Corticibacter</taxon>
    </lineage>
</organism>
<feature type="region of interest" description="Disordered" evidence="1">
    <location>
        <begin position="1"/>
        <end position="21"/>
    </location>
</feature>
<comment type="caution">
    <text evidence="2">The sequence shown here is derived from an EMBL/GenBank/DDBJ whole genome shotgun (WGS) entry which is preliminary data.</text>
</comment>
<evidence type="ECO:0000313" key="3">
    <source>
        <dbReference type="Proteomes" id="UP000278006"/>
    </source>
</evidence>
<proteinExistence type="predicted"/>
<gene>
    <name evidence="2" type="ORF">D8I35_05495</name>
</gene>
<evidence type="ECO:0000313" key="2">
    <source>
        <dbReference type="EMBL" id="RMX08531.1"/>
    </source>
</evidence>
<reference evidence="2 3" key="1">
    <citation type="submission" date="2018-10" db="EMBL/GenBank/DDBJ databases">
        <title>Draft genome of Cortibacter populi DSM10536.</title>
        <authorList>
            <person name="Bernier A.-M."/>
            <person name="Bernard K."/>
        </authorList>
    </citation>
    <scope>NUCLEOTIDE SEQUENCE [LARGE SCALE GENOMIC DNA]</scope>
    <source>
        <strain evidence="2 3">DSM 105136</strain>
    </source>
</reference>
<protein>
    <submittedName>
        <fullName evidence="2">Uncharacterized protein</fullName>
    </submittedName>
</protein>
<feature type="compositionally biased region" description="Basic and acidic residues" evidence="1">
    <location>
        <begin position="9"/>
        <end position="21"/>
    </location>
</feature>
<dbReference type="EMBL" id="RDQO01000001">
    <property type="protein sequence ID" value="RMX08531.1"/>
    <property type="molecule type" value="Genomic_DNA"/>
</dbReference>
<evidence type="ECO:0000256" key="1">
    <source>
        <dbReference type="SAM" id="MobiDB-lite"/>
    </source>
</evidence>
<dbReference type="Proteomes" id="UP000278006">
    <property type="component" value="Unassembled WGS sequence"/>
</dbReference>
<accession>A0A3M6QZZ7</accession>
<sequence length="102" mass="11414">MTGDDLAVEAERRETAAADRDTALDRRAETLLGIDWSRPIYRDGPSIEELTTCMPDDYYAACNRINAAVLNDESPDPTDKHAARQMLLDEIKNQLTAQEAVF</sequence>